<sequence>MSNRVTKLITNLLNYAAEALIGTSVLMFLVSFFAFSHRDAFIQFNKLTFSAFAIGILFLFIAKKIKSRFKEY</sequence>
<protein>
    <submittedName>
        <fullName evidence="2">Uncharacterized protein</fullName>
    </submittedName>
</protein>
<keyword evidence="1" id="KW-0812">Transmembrane</keyword>
<evidence type="ECO:0000313" key="2">
    <source>
        <dbReference type="EMBL" id="TVZ71144.1"/>
    </source>
</evidence>
<reference evidence="2" key="2">
    <citation type="submission" date="2019-08" db="EMBL/GenBank/DDBJ databases">
        <title>Investigation of anaerobic lignin degradation for improved lignocellulosic biofuels.</title>
        <authorList>
            <person name="Deangelis K.PhD."/>
        </authorList>
    </citation>
    <scope>NUCLEOTIDE SEQUENCE [LARGE SCALE GENOMIC DNA]</scope>
    <source>
        <strain evidence="2">128R</strain>
    </source>
</reference>
<proteinExistence type="predicted"/>
<comment type="caution">
    <text evidence="2">The sequence shown here is derived from an EMBL/GenBank/DDBJ whole genome shotgun (WGS) entry which is preliminary data.</text>
</comment>
<dbReference type="AlphaFoldDB" id="A0A542D0P9"/>
<reference evidence="2" key="1">
    <citation type="submission" date="2019-06" db="EMBL/GenBank/DDBJ databases">
        <authorList>
            <person name="Deangelis K."/>
            <person name="Huntemann M."/>
            <person name="Clum A."/>
            <person name="Pillay M."/>
            <person name="Palaniappan K."/>
            <person name="Varghese N."/>
            <person name="Mikhailova N."/>
            <person name="Stamatis D."/>
            <person name="Reddy T."/>
            <person name="Daum C."/>
            <person name="Shapiro N."/>
            <person name="Ivanova N."/>
            <person name="Kyrpides N."/>
            <person name="Woyke T."/>
        </authorList>
    </citation>
    <scope>NUCLEOTIDE SEQUENCE [LARGE SCALE GENOMIC DNA]</scope>
    <source>
        <strain evidence="2">128R</strain>
    </source>
</reference>
<organism evidence="2">
    <name type="scientific">Serratia fonticola</name>
    <dbReference type="NCBI Taxonomy" id="47917"/>
    <lineage>
        <taxon>Bacteria</taxon>
        <taxon>Pseudomonadati</taxon>
        <taxon>Pseudomonadota</taxon>
        <taxon>Gammaproteobacteria</taxon>
        <taxon>Enterobacterales</taxon>
        <taxon>Yersiniaceae</taxon>
        <taxon>Serratia</taxon>
    </lineage>
</organism>
<accession>A0A542D0P9</accession>
<feature type="transmembrane region" description="Helical" evidence="1">
    <location>
        <begin position="12"/>
        <end position="35"/>
    </location>
</feature>
<dbReference type="EMBL" id="VISQ01000001">
    <property type="protein sequence ID" value="TVZ71144.1"/>
    <property type="molecule type" value="Genomic_DNA"/>
</dbReference>
<name>A0A542D0P9_SERFO</name>
<keyword evidence="1" id="KW-1133">Transmembrane helix</keyword>
<evidence type="ECO:0000256" key="1">
    <source>
        <dbReference type="SAM" id="Phobius"/>
    </source>
</evidence>
<feature type="transmembrane region" description="Helical" evidence="1">
    <location>
        <begin position="41"/>
        <end position="62"/>
    </location>
</feature>
<gene>
    <name evidence="2" type="ORF">FHU10_3761</name>
</gene>
<keyword evidence="1" id="KW-0472">Membrane</keyword>